<feature type="compositionally biased region" description="Basic and acidic residues" evidence="1">
    <location>
        <begin position="131"/>
        <end position="146"/>
    </location>
</feature>
<evidence type="ECO:0000256" key="1">
    <source>
        <dbReference type="SAM" id="MobiDB-lite"/>
    </source>
</evidence>
<evidence type="ECO:0000313" key="3">
    <source>
        <dbReference type="Proteomes" id="UP000828390"/>
    </source>
</evidence>
<proteinExistence type="predicted"/>
<protein>
    <submittedName>
        <fullName evidence="2">Uncharacterized protein</fullName>
    </submittedName>
</protein>
<dbReference type="AlphaFoldDB" id="A0A9D4R194"/>
<gene>
    <name evidence="2" type="ORF">DPMN_093713</name>
</gene>
<keyword evidence="3" id="KW-1185">Reference proteome</keyword>
<reference evidence="2" key="1">
    <citation type="journal article" date="2019" name="bioRxiv">
        <title>The Genome of the Zebra Mussel, Dreissena polymorpha: A Resource for Invasive Species Research.</title>
        <authorList>
            <person name="McCartney M.A."/>
            <person name="Auch B."/>
            <person name="Kono T."/>
            <person name="Mallez S."/>
            <person name="Zhang Y."/>
            <person name="Obille A."/>
            <person name="Becker A."/>
            <person name="Abrahante J.E."/>
            <person name="Garbe J."/>
            <person name="Badalamenti J.P."/>
            <person name="Herman A."/>
            <person name="Mangelson H."/>
            <person name="Liachko I."/>
            <person name="Sullivan S."/>
            <person name="Sone E.D."/>
            <person name="Koren S."/>
            <person name="Silverstein K.A.T."/>
            <person name="Beckman K.B."/>
            <person name="Gohl D.M."/>
        </authorList>
    </citation>
    <scope>NUCLEOTIDE SEQUENCE</scope>
    <source>
        <strain evidence="2">Duluth1</strain>
        <tissue evidence="2">Whole animal</tissue>
    </source>
</reference>
<reference evidence="2" key="2">
    <citation type="submission" date="2020-11" db="EMBL/GenBank/DDBJ databases">
        <authorList>
            <person name="McCartney M.A."/>
            <person name="Auch B."/>
            <person name="Kono T."/>
            <person name="Mallez S."/>
            <person name="Becker A."/>
            <person name="Gohl D.M."/>
            <person name="Silverstein K.A.T."/>
            <person name="Koren S."/>
            <person name="Bechman K.B."/>
            <person name="Herman A."/>
            <person name="Abrahante J.E."/>
            <person name="Garbe J."/>
        </authorList>
    </citation>
    <scope>NUCLEOTIDE SEQUENCE</scope>
    <source>
        <strain evidence="2">Duluth1</strain>
        <tissue evidence="2">Whole animal</tissue>
    </source>
</reference>
<sequence>MEVSIEISKLIVNITNNSSPDITMNGKKPFPRSTPIPLRSQTKQVIDKKLCQLPYHAQALQIHHSANPSVRLRYLTTSSGHKTQDKSLGIQHVLVHKNPSWRPSNNEIWLGLDMSPGKTPGHTEGGSPWRPPEKKVGMDNVPDWRRISLSSSVIPHPPPNGKIGRGDDDDEDLF</sequence>
<accession>A0A9D4R194</accession>
<evidence type="ECO:0000313" key="2">
    <source>
        <dbReference type="EMBL" id="KAH3851234.1"/>
    </source>
</evidence>
<organism evidence="2 3">
    <name type="scientific">Dreissena polymorpha</name>
    <name type="common">Zebra mussel</name>
    <name type="synonym">Mytilus polymorpha</name>
    <dbReference type="NCBI Taxonomy" id="45954"/>
    <lineage>
        <taxon>Eukaryota</taxon>
        <taxon>Metazoa</taxon>
        <taxon>Spiralia</taxon>
        <taxon>Lophotrochozoa</taxon>
        <taxon>Mollusca</taxon>
        <taxon>Bivalvia</taxon>
        <taxon>Autobranchia</taxon>
        <taxon>Heteroconchia</taxon>
        <taxon>Euheterodonta</taxon>
        <taxon>Imparidentia</taxon>
        <taxon>Neoheterodontei</taxon>
        <taxon>Myida</taxon>
        <taxon>Dreissenoidea</taxon>
        <taxon>Dreissenidae</taxon>
        <taxon>Dreissena</taxon>
    </lineage>
</organism>
<comment type="caution">
    <text evidence="2">The sequence shown here is derived from an EMBL/GenBank/DDBJ whole genome shotgun (WGS) entry which is preliminary data.</text>
</comment>
<feature type="region of interest" description="Disordered" evidence="1">
    <location>
        <begin position="115"/>
        <end position="174"/>
    </location>
</feature>
<name>A0A9D4R194_DREPO</name>
<dbReference type="Proteomes" id="UP000828390">
    <property type="component" value="Unassembled WGS sequence"/>
</dbReference>
<dbReference type="EMBL" id="JAIWYP010000003">
    <property type="protein sequence ID" value="KAH3851234.1"/>
    <property type="molecule type" value="Genomic_DNA"/>
</dbReference>